<dbReference type="InterPro" id="IPR019888">
    <property type="entry name" value="Tscrpt_reg_AsnC-like"/>
</dbReference>
<dbReference type="GO" id="GO:0005829">
    <property type="term" value="C:cytosol"/>
    <property type="evidence" value="ECO:0007669"/>
    <property type="project" value="TreeGrafter"/>
</dbReference>
<dbReference type="RefSeq" id="WP_079649779.1">
    <property type="nucleotide sequence ID" value="NZ_FUYM01000009.1"/>
</dbReference>
<evidence type="ECO:0000259" key="5">
    <source>
        <dbReference type="PROSITE" id="PS50956"/>
    </source>
</evidence>
<dbReference type="InterPro" id="IPR011008">
    <property type="entry name" value="Dimeric_a/b-barrel"/>
</dbReference>
<evidence type="ECO:0000313" key="6">
    <source>
        <dbReference type="EMBL" id="SKB95485.1"/>
    </source>
</evidence>
<feature type="region of interest" description="Disordered" evidence="4">
    <location>
        <begin position="1"/>
        <end position="25"/>
    </location>
</feature>
<gene>
    <name evidence="6" type="ORF">SAMN06295920_109199</name>
</gene>
<dbReference type="AlphaFoldDB" id="A0A1T5FH47"/>
<dbReference type="Gene3D" id="3.30.70.920">
    <property type="match status" value="1"/>
</dbReference>
<dbReference type="InterPro" id="IPR036388">
    <property type="entry name" value="WH-like_DNA-bd_sf"/>
</dbReference>
<dbReference type="InterPro" id="IPR011991">
    <property type="entry name" value="ArsR-like_HTH"/>
</dbReference>
<keyword evidence="7" id="KW-1185">Reference proteome</keyword>
<dbReference type="OrthoDB" id="7707281at2"/>
<feature type="domain" description="HTH asnC-type" evidence="5">
    <location>
        <begin position="30"/>
        <end position="85"/>
    </location>
</feature>
<organism evidence="6 7">
    <name type="scientific">Rhizorhabdus histidinilytica</name>
    <dbReference type="NCBI Taxonomy" id="439228"/>
    <lineage>
        <taxon>Bacteria</taxon>
        <taxon>Pseudomonadati</taxon>
        <taxon>Pseudomonadota</taxon>
        <taxon>Alphaproteobacteria</taxon>
        <taxon>Sphingomonadales</taxon>
        <taxon>Sphingomonadaceae</taxon>
        <taxon>Rhizorhabdus</taxon>
    </lineage>
</organism>
<feature type="compositionally biased region" description="Basic and acidic residues" evidence="4">
    <location>
        <begin position="7"/>
        <end position="18"/>
    </location>
</feature>
<evidence type="ECO:0000256" key="2">
    <source>
        <dbReference type="ARBA" id="ARBA00023125"/>
    </source>
</evidence>
<dbReference type="CDD" id="cd00090">
    <property type="entry name" value="HTH_ARSR"/>
    <property type="match status" value="1"/>
</dbReference>
<accession>A0A1T5FH47</accession>
<dbReference type="PRINTS" id="PR00033">
    <property type="entry name" value="HTHASNC"/>
</dbReference>
<evidence type="ECO:0000256" key="1">
    <source>
        <dbReference type="ARBA" id="ARBA00023015"/>
    </source>
</evidence>
<dbReference type="Proteomes" id="UP000189818">
    <property type="component" value="Unassembled WGS sequence"/>
</dbReference>
<reference evidence="7" key="1">
    <citation type="submission" date="2017-02" db="EMBL/GenBank/DDBJ databases">
        <authorList>
            <person name="Varghese N."/>
            <person name="Submissions S."/>
        </authorList>
    </citation>
    <scope>NUCLEOTIDE SEQUENCE [LARGE SCALE GENOMIC DNA]</scope>
    <source>
        <strain evidence="7">UM2</strain>
    </source>
</reference>
<dbReference type="Pfam" id="PF01037">
    <property type="entry name" value="AsnC_trans_reg"/>
    <property type="match status" value="1"/>
</dbReference>
<evidence type="ECO:0000313" key="7">
    <source>
        <dbReference type="Proteomes" id="UP000189818"/>
    </source>
</evidence>
<dbReference type="PANTHER" id="PTHR30154">
    <property type="entry name" value="LEUCINE-RESPONSIVE REGULATORY PROTEIN"/>
    <property type="match status" value="1"/>
</dbReference>
<keyword evidence="2" id="KW-0238">DNA-binding</keyword>
<dbReference type="SUPFAM" id="SSF46785">
    <property type="entry name" value="Winged helix' DNA-binding domain"/>
    <property type="match status" value="1"/>
</dbReference>
<dbReference type="InterPro" id="IPR000485">
    <property type="entry name" value="AsnC-type_HTH_dom"/>
</dbReference>
<dbReference type="SMART" id="SM00344">
    <property type="entry name" value="HTH_ASNC"/>
    <property type="match status" value="1"/>
</dbReference>
<evidence type="ECO:0000256" key="4">
    <source>
        <dbReference type="SAM" id="MobiDB-lite"/>
    </source>
</evidence>
<protein>
    <submittedName>
        <fullName evidence="6">Transcriptional regulator, AsnC family</fullName>
    </submittedName>
</protein>
<dbReference type="EMBL" id="FUYM01000009">
    <property type="protein sequence ID" value="SKB95485.1"/>
    <property type="molecule type" value="Genomic_DNA"/>
</dbReference>
<dbReference type="GO" id="GO:0043565">
    <property type="term" value="F:sequence-specific DNA binding"/>
    <property type="evidence" value="ECO:0007669"/>
    <property type="project" value="InterPro"/>
</dbReference>
<name>A0A1T5FH47_9SPHN</name>
<dbReference type="InterPro" id="IPR019887">
    <property type="entry name" value="Tscrpt_reg_AsnC/Lrp_C"/>
</dbReference>
<dbReference type="Gene3D" id="1.10.10.10">
    <property type="entry name" value="Winged helix-like DNA-binding domain superfamily/Winged helix DNA-binding domain"/>
    <property type="match status" value="1"/>
</dbReference>
<dbReference type="Pfam" id="PF13404">
    <property type="entry name" value="HTH_AsnC-type"/>
    <property type="match status" value="1"/>
</dbReference>
<dbReference type="PANTHER" id="PTHR30154:SF34">
    <property type="entry name" value="TRANSCRIPTIONAL REGULATOR AZLB"/>
    <property type="match status" value="1"/>
</dbReference>
<dbReference type="PROSITE" id="PS50956">
    <property type="entry name" value="HTH_ASNC_2"/>
    <property type="match status" value="1"/>
</dbReference>
<proteinExistence type="predicted"/>
<dbReference type="STRING" id="439228.SAMN06295920_109199"/>
<sequence>MPIYPDAPKRGRAPRDGGDDGSPEGIELNRKIIALLQQDGRMAYSAIAAQVGVSEGTVRNRVRQLLDDNVITIQAEALPAAMGYGFNGLTFVKVAAGTSIDDVAKRLSAIPEVYYLIMVLGRFDLSIATYHKSQDDYRDFLTTHFYGQSDIAGIENSLVLKVHKMKLQWDLNG</sequence>
<evidence type="ECO:0000256" key="3">
    <source>
        <dbReference type="ARBA" id="ARBA00023163"/>
    </source>
</evidence>
<dbReference type="GO" id="GO:0006355">
    <property type="term" value="P:regulation of DNA-templated transcription"/>
    <property type="evidence" value="ECO:0007669"/>
    <property type="project" value="UniProtKB-ARBA"/>
</dbReference>
<dbReference type="GO" id="GO:0043200">
    <property type="term" value="P:response to amino acid"/>
    <property type="evidence" value="ECO:0007669"/>
    <property type="project" value="TreeGrafter"/>
</dbReference>
<keyword evidence="3" id="KW-0804">Transcription</keyword>
<dbReference type="InterPro" id="IPR036390">
    <property type="entry name" value="WH_DNA-bd_sf"/>
</dbReference>
<keyword evidence="1" id="KW-0805">Transcription regulation</keyword>
<dbReference type="SUPFAM" id="SSF54909">
    <property type="entry name" value="Dimeric alpha+beta barrel"/>
    <property type="match status" value="1"/>
</dbReference>